<evidence type="ECO:0000256" key="3">
    <source>
        <dbReference type="ARBA" id="ARBA00022692"/>
    </source>
</evidence>
<keyword evidence="4 6" id="KW-1133">Transmembrane helix</keyword>
<dbReference type="Gene3D" id="2.60.450.10">
    <property type="entry name" value="Lipopolysaccharide (LPS) transport protein A like domain"/>
    <property type="match status" value="1"/>
</dbReference>
<dbReference type="PANTHER" id="PTHR37481">
    <property type="entry name" value="LIPOPOLYSACCHARIDE EXPORT SYSTEM PROTEIN LPTC"/>
    <property type="match status" value="1"/>
</dbReference>
<sequence>MSGRSGERAAERIRLAVILVILVGAALGSFWVLQALRATGDQQPAQRPRGKPDYYLENFSYVKMGPTGLPRYDVSGVKMVHFPSDDSFEITKPVVHNLDQNQAPMQLYSDTARVTDDQTQIHMYGNANAIRAPYKGREQMHLVSQYLLLLPDDEIVKTDKPVTMTMGTTRLSGVGMVANNATQVVQLFGNVRGYYEPTPKTRTPKR</sequence>
<dbReference type="PANTHER" id="PTHR37481:SF1">
    <property type="entry name" value="LIPOPOLYSACCHARIDE EXPORT SYSTEM PROTEIN LPTC"/>
    <property type="match status" value="1"/>
</dbReference>
<dbReference type="EMBL" id="CP008956">
    <property type="protein sequence ID" value="QJQ02956.1"/>
    <property type="molecule type" value="Genomic_DNA"/>
</dbReference>
<dbReference type="NCBIfam" id="TIGR04409">
    <property type="entry name" value="LptC_YrbK"/>
    <property type="match status" value="1"/>
</dbReference>
<dbReference type="InterPro" id="IPR052363">
    <property type="entry name" value="LPS_export_LptC"/>
</dbReference>
<evidence type="ECO:0000256" key="5">
    <source>
        <dbReference type="ARBA" id="ARBA00023136"/>
    </source>
</evidence>
<evidence type="ECO:0000256" key="1">
    <source>
        <dbReference type="ARBA" id="ARBA00022475"/>
    </source>
</evidence>
<proteinExistence type="predicted"/>
<evidence type="ECO:0000256" key="4">
    <source>
        <dbReference type="ARBA" id="ARBA00022989"/>
    </source>
</evidence>
<accession>A0A6M3ZWN2</accession>
<dbReference type="InterPro" id="IPR010664">
    <property type="entry name" value="LipoPS_assembly_LptC-rel"/>
</dbReference>
<dbReference type="Pfam" id="PF06835">
    <property type="entry name" value="LptC"/>
    <property type="match status" value="1"/>
</dbReference>
<dbReference type="GO" id="GO:0017089">
    <property type="term" value="F:glycolipid transfer activity"/>
    <property type="evidence" value="ECO:0007669"/>
    <property type="project" value="TreeGrafter"/>
</dbReference>
<dbReference type="GO" id="GO:0005886">
    <property type="term" value="C:plasma membrane"/>
    <property type="evidence" value="ECO:0007669"/>
    <property type="project" value="InterPro"/>
</dbReference>
<name>A0A6M3ZWN2_9BURK</name>
<dbReference type="GO" id="GO:0030288">
    <property type="term" value="C:outer membrane-bounded periplasmic space"/>
    <property type="evidence" value="ECO:0007669"/>
    <property type="project" value="TreeGrafter"/>
</dbReference>
<reference evidence="7 8" key="1">
    <citation type="journal article" date="2012" name="J. Bacteriol.">
        <title>Genome sequence of the pathogenic Herbaspirillum seropedicae strain Os34, isolated from rice roots.</title>
        <authorList>
            <person name="Ye W."/>
            <person name="Ye S."/>
            <person name="Liu J."/>
            <person name="Chang S."/>
            <person name="Chen M."/>
            <person name="Zhu B."/>
            <person name="Guo L."/>
            <person name="An Q."/>
        </authorList>
    </citation>
    <scope>NUCLEOTIDE SEQUENCE [LARGE SCALE GENOMIC DNA]</scope>
    <source>
        <strain evidence="7 8">Os34</strain>
    </source>
</reference>
<evidence type="ECO:0000256" key="2">
    <source>
        <dbReference type="ARBA" id="ARBA00022519"/>
    </source>
</evidence>
<keyword evidence="1" id="KW-1003">Cell membrane</keyword>
<dbReference type="Proteomes" id="UP000501648">
    <property type="component" value="Chromosome"/>
</dbReference>
<dbReference type="RefSeq" id="WP_017452546.1">
    <property type="nucleotide sequence ID" value="NZ_CP008956.1"/>
</dbReference>
<feature type="transmembrane region" description="Helical" evidence="6">
    <location>
        <begin position="12"/>
        <end position="33"/>
    </location>
</feature>
<dbReference type="GO" id="GO:0015221">
    <property type="term" value="F:lipopolysaccharide transmembrane transporter activity"/>
    <property type="evidence" value="ECO:0007669"/>
    <property type="project" value="InterPro"/>
</dbReference>
<protein>
    <submittedName>
        <fullName evidence="7">LPS export ABC transporter periplasmic protein LptC</fullName>
    </submittedName>
</protein>
<gene>
    <name evidence="7" type="primary">lptC</name>
    <name evidence="7" type="ORF">C798_22835</name>
</gene>
<dbReference type="AlphaFoldDB" id="A0A6M3ZWN2"/>
<evidence type="ECO:0000256" key="6">
    <source>
        <dbReference type="SAM" id="Phobius"/>
    </source>
</evidence>
<keyword evidence="5 6" id="KW-0472">Membrane</keyword>
<evidence type="ECO:0000313" key="7">
    <source>
        <dbReference type="EMBL" id="QJQ02956.1"/>
    </source>
</evidence>
<keyword evidence="3 6" id="KW-0812">Transmembrane</keyword>
<keyword evidence="2" id="KW-0997">Cell inner membrane</keyword>
<dbReference type="InterPro" id="IPR026265">
    <property type="entry name" value="LptC"/>
</dbReference>
<evidence type="ECO:0000313" key="8">
    <source>
        <dbReference type="Proteomes" id="UP000501648"/>
    </source>
</evidence>
<organism evidence="7 8">
    <name type="scientific">Herbaspirillum rubrisubalbicans Os34</name>
    <dbReference type="NCBI Taxonomy" id="1235827"/>
    <lineage>
        <taxon>Bacteria</taxon>
        <taxon>Pseudomonadati</taxon>
        <taxon>Pseudomonadota</taxon>
        <taxon>Betaproteobacteria</taxon>
        <taxon>Burkholderiales</taxon>
        <taxon>Oxalobacteraceae</taxon>
        <taxon>Herbaspirillum</taxon>
    </lineage>
</organism>